<name>A0ABT9R403_9ACTN</name>
<feature type="region of interest" description="Disordered" evidence="1">
    <location>
        <begin position="1"/>
        <end position="30"/>
    </location>
</feature>
<dbReference type="EMBL" id="JAUSRB010000002">
    <property type="protein sequence ID" value="MDP9863966.1"/>
    <property type="molecule type" value="Genomic_DNA"/>
</dbReference>
<dbReference type="Proteomes" id="UP001230426">
    <property type="component" value="Unassembled WGS sequence"/>
</dbReference>
<reference evidence="2 3" key="1">
    <citation type="submission" date="2023-07" db="EMBL/GenBank/DDBJ databases">
        <title>Sequencing the genomes of 1000 actinobacteria strains.</title>
        <authorList>
            <person name="Klenk H.-P."/>
        </authorList>
    </citation>
    <scope>NUCLEOTIDE SEQUENCE [LARGE SCALE GENOMIC DNA]</scope>
    <source>
        <strain evidence="2 3">DSM 44109</strain>
    </source>
</reference>
<evidence type="ECO:0000313" key="3">
    <source>
        <dbReference type="Proteomes" id="UP001230426"/>
    </source>
</evidence>
<proteinExistence type="predicted"/>
<keyword evidence="3" id="KW-1185">Reference proteome</keyword>
<evidence type="ECO:0000313" key="2">
    <source>
        <dbReference type="EMBL" id="MDP9863966.1"/>
    </source>
</evidence>
<comment type="caution">
    <text evidence="2">The sequence shown here is derived from an EMBL/GenBank/DDBJ whole genome shotgun (WGS) entry which is preliminary data.</text>
</comment>
<gene>
    <name evidence="2" type="ORF">J2S55_003232</name>
</gene>
<feature type="compositionally biased region" description="Acidic residues" evidence="1">
    <location>
        <begin position="1"/>
        <end position="10"/>
    </location>
</feature>
<dbReference type="RefSeq" id="WP_306861306.1">
    <property type="nucleotide sequence ID" value="NZ_JAUSRB010000002.1"/>
</dbReference>
<organism evidence="2 3">
    <name type="scientific">Streptosporangium brasiliense</name>
    <dbReference type="NCBI Taxonomy" id="47480"/>
    <lineage>
        <taxon>Bacteria</taxon>
        <taxon>Bacillati</taxon>
        <taxon>Actinomycetota</taxon>
        <taxon>Actinomycetes</taxon>
        <taxon>Streptosporangiales</taxon>
        <taxon>Streptosporangiaceae</taxon>
        <taxon>Streptosporangium</taxon>
    </lineage>
</organism>
<evidence type="ECO:0000256" key="1">
    <source>
        <dbReference type="SAM" id="MobiDB-lite"/>
    </source>
</evidence>
<feature type="region of interest" description="Disordered" evidence="1">
    <location>
        <begin position="46"/>
        <end position="66"/>
    </location>
</feature>
<protein>
    <submittedName>
        <fullName evidence="2">Uncharacterized protein</fullName>
    </submittedName>
</protein>
<sequence>MADHDVDDVGGDERQQPGGAVLDQEGEDPDEKLEAVFLEEVGECADGMLAPVTGIESADRRSPKSR</sequence>
<accession>A0ABT9R403</accession>
<feature type="compositionally biased region" description="Basic and acidic residues" evidence="1">
    <location>
        <begin position="57"/>
        <end position="66"/>
    </location>
</feature>